<organism evidence="3 4">
    <name type="scientific">Idiomarina abyssalis</name>
    <dbReference type="NCBI Taxonomy" id="86102"/>
    <lineage>
        <taxon>Bacteria</taxon>
        <taxon>Pseudomonadati</taxon>
        <taxon>Pseudomonadota</taxon>
        <taxon>Gammaproteobacteria</taxon>
        <taxon>Alteromonadales</taxon>
        <taxon>Idiomarinaceae</taxon>
        <taxon>Idiomarina</taxon>
    </lineage>
</organism>
<dbReference type="InterPro" id="IPR053145">
    <property type="entry name" value="AB_hydrolase_Est10"/>
</dbReference>
<dbReference type="InterPro" id="IPR029058">
    <property type="entry name" value="AB_hydrolase_fold"/>
</dbReference>
<feature type="domain" description="Peptidase S9 prolyl oligopeptidase catalytic" evidence="2">
    <location>
        <begin position="212"/>
        <end position="302"/>
    </location>
</feature>
<evidence type="ECO:0000259" key="2">
    <source>
        <dbReference type="Pfam" id="PF00326"/>
    </source>
</evidence>
<evidence type="ECO:0000256" key="1">
    <source>
        <dbReference type="SAM" id="SignalP"/>
    </source>
</evidence>
<dbReference type="EMBL" id="JAEMOS010000032">
    <property type="protein sequence ID" value="MBJ7267367.1"/>
    <property type="molecule type" value="Genomic_DNA"/>
</dbReference>
<sequence>MRKLNLLLAVIFFTISHYSIAASELTFETHTLKRSLASEPKITYHLGSREKPANNLLLILQGSDCRSPLTINSIKSVYPKVRPDADVLLIEKWGLSPDINACPQAYIDNDSPSRRVSDAKQVLKHLKEKKRYQSVYVLGGSEGAVIAVMLRKVLLGITATIAFNGGGNSFQNDIEHNIKASTPPDVTGAVLEEFRGFADKIRESDKVFAVDSSQHGYKWWKEMLTLEQTQVIESGETPLLIIQSGQDNSVDPEQTHAMVESLDSSENVDYQFFEQLDHGLRSDSSNDINDSALTAMREWFQKH</sequence>
<comment type="caution">
    <text evidence="3">The sequence shown here is derived from an EMBL/GenBank/DDBJ whole genome shotgun (WGS) entry which is preliminary data.</text>
</comment>
<dbReference type="Gene3D" id="3.40.50.1820">
    <property type="entry name" value="alpha/beta hydrolase"/>
    <property type="match status" value="1"/>
</dbReference>
<evidence type="ECO:0000313" key="3">
    <source>
        <dbReference type="EMBL" id="MBJ7267367.1"/>
    </source>
</evidence>
<protein>
    <submittedName>
        <fullName evidence="3">Prolyl oligopeptidase family serine peptidase</fullName>
    </submittedName>
</protein>
<reference evidence="3 4" key="1">
    <citation type="submission" date="2020-09" db="EMBL/GenBank/DDBJ databases">
        <title>Draft Genomes of Bacterial Isolates from North Pond Shallow Sediments.</title>
        <authorList>
            <person name="Kiel Reese B."/>
            <person name="Mullis M."/>
            <person name="Weisend R.E."/>
        </authorList>
    </citation>
    <scope>NUCLEOTIDE SEQUENCE [LARGE SCALE GENOMIC DNA]</scope>
    <source>
        <strain evidence="3 4">KJE-3</strain>
    </source>
</reference>
<feature type="signal peptide" evidence="1">
    <location>
        <begin position="1"/>
        <end position="21"/>
    </location>
</feature>
<dbReference type="InterPro" id="IPR001375">
    <property type="entry name" value="Peptidase_S9_cat"/>
</dbReference>
<dbReference type="PANTHER" id="PTHR43265">
    <property type="entry name" value="ESTERASE ESTD"/>
    <property type="match status" value="1"/>
</dbReference>
<dbReference type="PANTHER" id="PTHR43265:SF1">
    <property type="entry name" value="ESTERASE ESTD"/>
    <property type="match status" value="1"/>
</dbReference>
<dbReference type="RefSeq" id="WP_199494729.1">
    <property type="nucleotide sequence ID" value="NZ_JAEMOO010000009.1"/>
</dbReference>
<feature type="chain" id="PRO_5047289334" evidence="1">
    <location>
        <begin position="22"/>
        <end position="303"/>
    </location>
</feature>
<dbReference type="SUPFAM" id="SSF53474">
    <property type="entry name" value="alpha/beta-Hydrolases"/>
    <property type="match status" value="1"/>
</dbReference>
<dbReference type="Proteomes" id="UP000655994">
    <property type="component" value="Unassembled WGS sequence"/>
</dbReference>
<gene>
    <name evidence="3" type="ORF">JHC10_10500</name>
</gene>
<keyword evidence="1" id="KW-0732">Signal</keyword>
<name>A0ABS0Z3U6_9GAMM</name>
<accession>A0ABS0Z3U6</accession>
<proteinExistence type="predicted"/>
<keyword evidence="4" id="KW-1185">Reference proteome</keyword>
<dbReference type="Pfam" id="PF00326">
    <property type="entry name" value="Peptidase_S9"/>
    <property type="match status" value="1"/>
</dbReference>
<evidence type="ECO:0000313" key="4">
    <source>
        <dbReference type="Proteomes" id="UP000655994"/>
    </source>
</evidence>